<dbReference type="InterPro" id="IPR043128">
    <property type="entry name" value="Rev_trsase/Diguanyl_cyclase"/>
</dbReference>
<dbReference type="InterPro" id="IPR000160">
    <property type="entry name" value="GGDEF_dom"/>
</dbReference>
<proteinExistence type="predicted"/>
<dbReference type="PANTHER" id="PTHR45138:SF9">
    <property type="entry name" value="DIGUANYLATE CYCLASE DGCM-RELATED"/>
    <property type="match status" value="1"/>
</dbReference>
<protein>
    <submittedName>
        <fullName evidence="2">Diguanylate cyclase (GGDEF)-like protein</fullName>
    </submittedName>
</protein>
<dbReference type="GO" id="GO:0052621">
    <property type="term" value="F:diguanylate cyclase activity"/>
    <property type="evidence" value="ECO:0007669"/>
    <property type="project" value="TreeGrafter"/>
</dbReference>
<dbReference type="Gene3D" id="3.30.70.270">
    <property type="match status" value="1"/>
</dbReference>
<dbReference type="Gene3D" id="3.30.450.40">
    <property type="match status" value="1"/>
</dbReference>
<reference evidence="2 3" key="1">
    <citation type="submission" date="2019-03" db="EMBL/GenBank/DDBJ databases">
        <title>Genomic Encyclopedia of Type Strains, Phase IV (KMG-IV): sequencing the most valuable type-strain genomes for metagenomic binning, comparative biology and taxonomic classification.</title>
        <authorList>
            <person name="Goeker M."/>
        </authorList>
    </citation>
    <scope>NUCLEOTIDE SEQUENCE [LARGE SCALE GENOMIC DNA]</scope>
    <source>
        <strain evidence="2 3">DSM 17974</strain>
    </source>
</reference>
<dbReference type="InterPro" id="IPR050469">
    <property type="entry name" value="Diguanylate_Cyclase"/>
</dbReference>
<dbReference type="SMART" id="SM00267">
    <property type="entry name" value="GGDEF"/>
    <property type="match status" value="1"/>
</dbReference>
<dbReference type="SUPFAM" id="SSF55781">
    <property type="entry name" value="GAF domain-like"/>
    <property type="match status" value="1"/>
</dbReference>
<dbReference type="NCBIfam" id="TIGR00254">
    <property type="entry name" value="GGDEF"/>
    <property type="match status" value="1"/>
</dbReference>
<dbReference type="InterPro" id="IPR029787">
    <property type="entry name" value="Nucleotide_cyclase"/>
</dbReference>
<dbReference type="EMBL" id="SORF01000010">
    <property type="protein sequence ID" value="TDY44033.1"/>
    <property type="molecule type" value="Genomic_DNA"/>
</dbReference>
<dbReference type="Proteomes" id="UP000294581">
    <property type="component" value="Unassembled WGS sequence"/>
</dbReference>
<feature type="domain" description="GGDEF" evidence="1">
    <location>
        <begin position="331"/>
        <end position="464"/>
    </location>
</feature>
<dbReference type="InterPro" id="IPR029016">
    <property type="entry name" value="GAF-like_dom_sf"/>
</dbReference>
<dbReference type="PROSITE" id="PS50887">
    <property type="entry name" value="GGDEF"/>
    <property type="match status" value="1"/>
</dbReference>
<name>A0A4V3HE34_9BACL</name>
<dbReference type="SUPFAM" id="SSF55073">
    <property type="entry name" value="Nucleotide cyclase"/>
    <property type="match status" value="1"/>
</dbReference>
<dbReference type="AlphaFoldDB" id="A0A4V3HE34"/>
<dbReference type="RefSeq" id="WP_134160187.1">
    <property type="nucleotide sequence ID" value="NZ_SORF01000010.1"/>
</dbReference>
<dbReference type="OrthoDB" id="2369808at2"/>
<evidence type="ECO:0000313" key="3">
    <source>
        <dbReference type="Proteomes" id="UP000294581"/>
    </source>
</evidence>
<evidence type="ECO:0000313" key="2">
    <source>
        <dbReference type="EMBL" id="TDY44033.1"/>
    </source>
</evidence>
<accession>A0A4V3HE34</accession>
<gene>
    <name evidence="2" type="ORF">C7445_11078</name>
</gene>
<dbReference type="GO" id="GO:0005886">
    <property type="term" value="C:plasma membrane"/>
    <property type="evidence" value="ECO:0007669"/>
    <property type="project" value="TreeGrafter"/>
</dbReference>
<sequence length="464" mass="50296">MSVERTLATIGYRISALLLDEDASDETIRRAFQIMWTEFPYAGLIQQVSCFIRDVDSMYRSVVDIQNGQLYLESNYMSEDQVASVLGNNKDIVRRHRNGRYELWIPATSDKLLGFVTITAQSALPELTWSALVAFQQAISLGIRHYVAYRPLKERLSFLQSLTDLSRLITVSDNTEAILFNLVRAGVSLLGFDRATLFLLNADGTSIERTICAAVGSAPVELREAPTLPLFGDEPMEIPNLEAVWVPITAHGQRLAALLLDNVYSLDKPPQDALQAVIELGTQVGLALQKSQLIETLNEKATKDDLTGLHRVDYFYECANAQLTRHTALGIPCSLVMLDIDSFKEINDSYGHPAGDAVLVQTADVIRRTIPTGAIAGRIGGDEFVILVPGASATVGQAFGNAVLQAFASPSGVSVPGGRPLTASIGVAVSPDDGVSVSELIQAADKAMYQSKRAGKARVSVATR</sequence>
<dbReference type="PANTHER" id="PTHR45138">
    <property type="entry name" value="REGULATORY COMPONENTS OF SENSORY TRANSDUCTION SYSTEM"/>
    <property type="match status" value="1"/>
</dbReference>
<dbReference type="CDD" id="cd01949">
    <property type="entry name" value="GGDEF"/>
    <property type="match status" value="1"/>
</dbReference>
<organism evidence="2 3">
    <name type="scientific">Alicyclobacillus sacchari</name>
    <dbReference type="NCBI Taxonomy" id="392010"/>
    <lineage>
        <taxon>Bacteria</taxon>
        <taxon>Bacillati</taxon>
        <taxon>Bacillota</taxon>
        <taxon>Bacilli</taxon>
        <taxon>Bacillales</taxon>
        <taxon>Alicyclobacillaceae</taxon>
        <taxon>Alicyclobacillus</taxon>
    </lineage>
</organism>
<dbReference type="Pfam" id="PF00990">
    <property type="entry name" value="GGDEF"/>
    <property type="match status" value="1"/>
</dbReference>
<dbReference type="GO" id="GO:1902201">
    <property type="term" value="P:negative regulation of bacterial-type flagellum-dependent cell motility"/>
    <property type="evidence" value="ECO:0007669"/>
    <property type="project" value="TreeGrafter"/>
</dbReference>
<dbReference type="GO" id="GO:0043709">
    <property type="term" value="P:cell adhesion involved in single-species biofilm formation"/>
    <property type="evidence" value="ECO:0007669"/>
    <property type="project" value="TreeGrafter"/>
</dbReference>
<comment type="caution">
    <text evidence="2">The sequence shown here is derived from an EMBL/GenBank/DDBJ whole genome shotgun (WGS) entry which is preliminary data.</text>
</comment>
<keyword evidence="3" id="KW-1185">Reference proteome</keyword>
<evidence type="ECO:0000259" key="1">
    <source>
        <dbReference type="PROSITE" id="PS50887"/>
    </source>
</evidence>